<proteinExistence type="predicted"/>
<dbReference type="AlphaFoldDB" id="X6LIF1"/>
<dbReference type="Proteomes" id="UP000023152">
    <property type="component" value="Unassembled WGS sequence"/>
</dbReference>
<evidence type="ECO:0000313" key="2">
    <source>
        <dbReference type="EMBL" id="ETO00902.1"/>
    </source>
</evidence>
<evidence type="ECO:0000313" key="3">
    <source>
        <dbReference type="Proteomes" id="UP000023152"/>
    </source>
</evidence>
<evidence type="ECO:0008006" key="4">
    <source>
        <dbReference type="Google" id="ProtNLM"/>
    </source>
</evidence>
<dbReference type="EMBL" id="ASPP01039711">
    <property type="protein sequence ID" value="ETO00902.1"/>
    <property type="molecule type" value="Genomic_DNA"/>
</dbReference>
<organism evidence="2 3">
    <name type="scientific">Reticulomyxa filosa</name>
    <dbReference type="NCBI Taxonomy" id="46433"/>
    <lineage>
        <taxon>Eukaryota</taxon>
        <taxon>Sar</taxon>
        <taxon>Rhizaria</taxon>
        <taxon>Retaria</taxon>
        <taxon>Foraminifera</taxon>
        <taxon>Monothalamids</taxon>
        <taxon>Reticulomyxidae</taxon>
        <taxon>Reticulomyxa</taxon>
    </lineage>
</organism>
<comment type="caution">
    <text evidence="2">The sequence shown here is derived from an EMBL/GenBank/DDBJ whole genome shotgun (WGS) entry which is preliminary data.</text>
</comment>
<feature type="region of interest" description="Disordered" evidence="1">
    <location>
        <begin position="1"/>
        <end position="21"/>
    </location>
</feature>
<accession>X6LIF1</accession>
<feature type="non-terminal residue" evidence="2">
    <location>
        <position position="1"/>
    </location>
</feature>
<gene>
    <name evidence="2" type="ORF">RFI_36538</name>
</gene>
<keyword evidence="3" id="KW-1185">Reference proteome</keyword>
<sequence length="112" mass="13261">DELKKMHLKSNTEIEKLKENDNEKNQQIQQLKQCQSAFDIRITKLEELLKKLNETKQNENIILKQQLICFVFYFHFAQTNHSLHNKNQKIIVVFIYATVQGMGKFVFGDGYV</sequence>
<evidence type="ECO:0000256" key="1">
    <source>
        <dbReference type="SAM" id="MobiDB-lite"/>
    </source>
</evidence>
<protein>
    <recommendedName>
        <fullName evidence="4">Viral A-type inclusion protein</fullName>
    </recommendedName>
</protein>
<name>X6LIF1_RETFI</name>
<reference evidence="2 3" key="1">
    <citation type="journal article" date="2013" name="Curr. Biol.">
        <title>The Genome of the Foraminiferan Reticulomyxa filosa.</title>
        <authorList>
            <person name="Glockner G."/>
            <person name="Hulsmann N."/>
            <person name="Schleicher M."/>
            <person name="Noegel A.A."/>
            <person name="Eichinger L."/>
            <person name="Gallinger C."/>
            <person name="Pawlowski J."/>
            <person name="Sierra R."/>
            <person name="Euteneuer U."/>
            <person name="Pillet L."/>
            <person name="Moustafa A."/>
            <person name="Platzer M."/>
            <person name="Groth M."/>
            <person name="Szafranski K."/>
            <person name="Schliwa M."/>
        </authorList>
    </citation>
    <scope>NUCLEOTIDE SEQUENCE [LARGE SCALE GENOMIC DNA]</scope>
</reference>